<dbReference type="Pfam" id="PF01970">
    <property type="entry name" value="TctA"/>
    <property type="match status" value="1"/>
</dbReference>
<evidence type="ECO:0000256" key="1">
    <source>
        <dbReference type="SAM" id="Phobius"/>
    </source>
</evidence>
<dbReference type="EMBL" id="CP054705">
    <property type="protein sequence ID" value="QQK76534.1"/>
    <property type="molecule type" value="Genomic_DNA"/>
</dbReference>
<feature type="transmembrane region" description="Helical" evidence="1">
    <location>
        <begin position="256"/>
        <end position="281"/>
    </location>
</feature>
<feature type="transmembrane region" description="Helical" evidence="1">
    <location>
        <begin position="467"/>
        <end position="490"/>
    </location>
</feature>
<dbReference type="AlphaFoldDB" id="A0A7T7CC59"/>
<dbReference type="InterPro" id="IPR002823">
    <property type="entry name" value="DUF112_TM"/>
</dbReference>
<feature type="transmembrane region" description="Helical" evidence="1">
    <location>
        <begin position="20"/>
        <end position="49"/>
    </location>
</feature>
<feature type="transmembrane region" description="Helical" evidence="1">
    <location>
        <begin position="358"/>
        <end position="380"/>
    </location>
</feature>
<feature type="transmembrane region" description="Helical" evidence="1">
    <location>
        <begin position="421"/>
        <end position="446"/>
    </location>
</feature>
<proteinExistence type="predicted"/>
<evidence type="ECO:0000313" key="4">
    <source>
        <dbReference type="Proteomes" id="UP000595823"/>
    </source>
</evidence>
<name>A0A7T7CC59_9BACI</name>
<feature type="transmembrane region" description="Helical" evidence="1">
    <location>
        <begin position="147"/>
        <end position="163"/>
    </location>
</feature>
<reference evidence="3 4" key="1">
    <citation type="submission" date="2020-06" db="EMBL/GenBank/DDBJ databases">
        <title>Genomic analysis of Salicibibacter sp. NKC5-3.</title>
        <authorList>
            <person name="Oh Y.J."/>
        </authorList>
    </citation>
    <scope>NUCLEOTIDE SEQUENCE [LARGE SCALE GENOMIC DNA]</scope>
    <source>
        <strain evidence="3 4">NKC5-3</strain>
    </source>
</reference>
<sequence length="503" mass="53411">MFDMDDVLSGLSIILEPTTILIAIAGVILGSVLGAIPGLSATMAIALLVPFTFTLNPVQAIVLLTAMYKGGIFGGSIAAILLNTPGTSAAAATAIDGHQLARQGKARKAIKMAVVSSSLGDLFAVIVLISIAGVIANFALEFGPPEYTALILFAFTVILGISQKSIMKGMLATVLGVFIGTIGYDPSTGVPRLSFDSMELSGGLELVPLLIGLLAVSQVFILMEETFLGKNTGNDIMKPDDNSKLTWQEFKDSRLIYLQSGAIGTFVGALPGLGPTVAAFLGRNAGKRLAKNPKKYGKGALEGVAAPEASNSAVGSSNLIPLISLGIPGDAEAALILSVLIIHGITPGPTVFDTDGPIIYGIYFGILISICVLFLFNWYASRWVVKVRNINVTLLIPAILVLCVAGSYGMNQNMFDVQTMFIFAVIGYLMIKFQFPTTALLIGFILGPIFETSFRQSMILSNNNPIIFFQNPISLVFIIITIMIVIFYIVREVKSPKNEDQTS</sequence>
<dbReference type="PANTHER" id="PTHR35342:SF5">
    <property type="entry name" value="TRICARBOXYLIC TRANSPORT PROTEIN"/>
    <property type="match status" value="1"/>
</dbReference>
<feature type="transmembrane region" description="Helical" evidence="1">
    <location>
        <begin position="61"/>
        <end position="82"/>
    </location>
</feature>
<keyword evidence="1" id="KW-0812">Transmembrane</keyword>
<dbReference type="PANTHER" id="PTHR35342">
    <property type="entry name" value="TRICARBOXYLIC TRANSPORT PROTEIN"/>
    <property type="match status" value="1"/>
</dbReference>
<evidence type="ECO:0000259" key="2">
    <source>
        <dbReference type="Pfam" id="PF01970"/>
    </source>
</evidence>
<dbReference type="Proteomes" id="UP000595823">
    <property type="component" value="Chromosome"/>
</dbReference>
<protein>
    <submittedName>
        <fullName evidence="3">Tripartite tricarboxylate transporter permease</fullName>
    </submittedName>
</protein>
<feature type="transmembrane region" description="Helical" evidence="1">
    <location>
        <begin position="169"/>
        <end position="185"/>
    </location>
</feature>
<keyword evidence="4" id="KW-1185">Reference proteome</keyword>
<feature type="transmembrane region" description="Helical" evidence="1">
    <location>
        <begin position="206"/>
        <end position="223"/>
    </location>
</feature>
<feature type="transmembrane region" description="Helical" evidence="1">
    <location>
        <begin position="122"/>
        <end position="140"/>
    </location>
</feature>
<organism evidence="3 4">
    <name type="scientific">Salicibibacter cibarius</name>
    <dbReference type="NCBI Taxonomy" id="2743000"/>
    <lineage>
        <taxon>Bacteria</taxon>
        <taxon>Bacillati</taxon>
        <taxon>Bacillota</taxon>
        <taxon>Bacilli</taxon>
        <taxon>Bacillales</taxon>
        <taxon>Bacillaceae</taxon>
        <taxon>Salicibibacter</taxon>
    </lineage>
</organism>
<dbReference type="KEGG" id="scia:HUG15_13830"/>
<feature type="domain" description="DUF112" evidence="2">
    <location>
        <begin position="20"/>
        <end position="441"/>
    </location>
</feature>
<keyword evidence="1" id="KW-0472">Membrane</keyword>
<accession>A0A7T7CC59</accession>
<keyword evidence="1" id="KW-1133">Transmembrane helix</keyword>
<feature type="transmembrane region" description="Helical" evidence="1">
    <location>
        <begin position="392"/>
        <end position="409"/>
    </location>
</feature>
<gene>
    <name evidence="3" type="ORF">HUG15_13830</name>
</gene>
<evidence type="ECO:0000313" key="3">
    <source>
        <dbReference type="EMBL" id="QQK76534.1"/>
    </source>
</evidence>